<proteinExistence type="predicted"/>
<dbReference type="GO" id="GO:0008168">
    <property type="term" value="F:methyltransferase activity"/>
    <property type="evidence" value="ECO:0007669"/>
    <property type="project" value="TreeGrafter"/>
</dbReference>
<organism evidence="2 3">
    <name type="scientific">Trifolium subterraneum</name>
    <name type="common">Subterranean clover</name>
    <dbReference type="NCBI Taxonomy" id="3900"/>
    <lineage>
        <taxon>Eukaryota</taxon>
        <taxon>Viridiplantae</taxon>
        <taxon>Streptophyta</taxon>
        <taxon>Embryophyta</taxon>
        <taxon>Tracheophyta</taxon>
        <taxon>Spermatophyta</taxon>
        <taxon>Magnoliopsida</taxon>
        <taxon>eudicotyledons</taxon>
        <taxon>Gunneridae</taxon>
        <taxon>Pentapetalae</taxon>
        <taxon>rosids</taxon>
        <taxon>fabids</taxon>
        <taxon>Fabales</taxon>
        <taxon>Fabaceae</taxon>
        <taxon>Papilionoideae</taxon>
        <taxon>50 kb inversion clade</taxon>
        <taxon>NPAAA clade</taxon>
        <taxon>Hologalegina</taxon>
        <taxon>IRL clade</taxon>
        <taxon>Trifolieae</taxon>
        <taxon>Trifolium</taxon>
    </lineage>
</organism>
<dbReference type="PANTHER" id="PTHR43591:SF99">
    <property type="entry name" value="OS06G0646000 PROTEIN"/>
    <property type="match status" value="1"/>
</dbReference>
<sequence length="290" mass="31893">MTMAASAATTASHFLRPLYPIKFPKCPHLLSDSQFRLPLLSSQTQRTTIRATSAVVVESDLSTKQDQGTQVDLFACPICYEPLIRKGPVGLNLSAIYRSGFKCKRCQKSYTSKDGYLDLTVTSGLRDYIEVQPFKMAQEYFKPAKGGLVVDVSCGSGLFSRKFAKSETYSGVIALDFSENMLRQCYNFIKKDDTLSTSNIALVRADISRLPFASGSVDAVHAGAALHCWPSPSNACAFGRIKPVRIWSKWCESGPNQCATDCCSHEFTIYFCTLSAQASLAIFVRLRHGG</sequence>
<dbReference type="PANTHER" id="PTHR43591">
    <property type="entry name" value="METHYLTRANSFERASE"/>
    <property type="match status" value="1"/>
</dbReference>
<evidence type="ECO:0000313" key="3">
    <source>
        <dbReference type="Proteomes" id="UP000242715"/>
    </source>
</evidence>
<protein>
    <recommendedName>
        <fullName evidence="1">Methyltransferase domain-containing protein</fullName>
    </recommendedName>
</protein>
<dbReference type="OrthoDB" id="10017101at2759"/>
<reference evidence="3" key="1">
    <citation type="journal article" date="2017" name="Front. Plant Sci.">
        <title>Climate Clever Clovers: New Paradigm to Reduce the Environmental Footprint of Ruminants by Breeding Low Methanogenic Forages Utilizing Haplotype Variation.</title>
        <authorList>
            <person name="Kaur P."/>
            <person name="Appels R."/>
            <person name="Bayer P.E."/>
            <person name="Keeble-Gagnere G."/>
            <person name="Wang J."/>
            <person name="Hirakawa H."/>
            <person name="Shirasawa K."/>
            <person name="Vercoe P."/>
            <person name="Stefanova K."/>
            <person name="Durmic Z."/>
            <person name="Nichols P."/>
            <person name="Revell C."/>
            <person name="Isobe S.N."/>
            <person name="Edwards D."/>
            <person name="Erskine W."/>
        </authorList>
    </citation>
    <scope>NUCLEOTIDE SEQUENCE [LARGE SCALE GENOMIC DNA]</scope>
    <source>
        <strain evidence="3">cv. Daliak</strain>
    </source>
</reference>
<dbReference type="GO" id="GO:0009507">
    <property type="term" value="C:chloroplast"/>
    <property type="evidence" value="ECO:0007669"/>
    <property type="project" value="TreeGrafter"/>
</dbReference>
<dbReference type="Proteomes" id="UP000242715">
    <property type="component" value="Unassembled WGS sequence"/>
</dbReference>
<dbReference type="CDD" id="cd02440">
    <property type="entry name" value="AdoMet_MTases"/>
    <property type="match status" value="1"/>
</dbReference>
<keyword evidence="3" id="KW-1185">Reference proteome</keyword>
<dbReference type="EMBL" id="DF974493">
    <property type="protein sequence ID" value="GAU48942.1"/>
    <property type="molecule type" value="Genomic_DNA"/>
</dbReference>
<evidence type="ECO:0000259" key="1">
    <source>
        <dbReference type="Pfam" id="PF13649"/>
    </source>
</evidence>
<dbReference type="Pfam" id="PF13649">
    <property type="entry name" value="Methyltransf_25"/>
    <property type="match status" value="1"/>
</dbReference>
<dbReference type="SUPFAM" id="SSF53335">
    <property type="entry name" value="S-adenosyl-L-methionine-dependent methyltransferases"/>
    <property type="match status" value="1"/>
</dbReference>
<dbReference type="InterPro" id="IPR029063">
    <property type="entry name" value="SAM-dependent_MTases_sf"/>
</dbReference>
<dbReference type="InterPro" id="IPR041698">
    <property type="entry name" value="Methyltransf_25"/>
</dbReference>
<dbReference type="Gene3D" id="3.40.50.150">
    <property type="entry name" value="Vaccinia Virus protein VP39"/>
    <property type="match status" value="1"/>
</dbReference>
<accession>A0A2Z6PG64</accession>
<feature type="domain" description="Methyltransferase" evidence="1">
    <location>
        <begin position="149"/>
        <end position="240"/>
    </location>
</feature>
<name>A0A2Z6PG64_TRISU</name>
<gene>
    <name evidence="2" type="ORF">TSUD_373520</name>
</gene>
<dbReference type="AlphaFoldDB" id="A0A2Z6PG64"/>
<evidence type="ECO:0000313" key="2">
    <source>
        <dbReference type="EMBL" id="GAU48942.1"/>
    </source>
</evidence>